<name>A0AAE4MHC2_9EURY</name>
<dbReference type="InterPro" id="IPR002708">
    <property type="entry name" value="HcyBio"/>
</dbReference>
<accession>A0AAE4MHC2</accession>
<organism evidence="2 3">
    <name type="scientific">Methanorbis rubei</name>
    <dbReference type="NCBI Taxonomy" id="3028300"/>
    <lineage>
        <taxon>Archaea</taxon>
        <taxon>Methanobacteriati</taxon>
        <taxon>Methanobacteriota</taxon>
        <taxon>Stenosarchaea group</taxon>
        <taxon>Methanomicrobia</taxon>
        <taxon>Methanomicrobiales</taxon>
        <taxon>Methanocorpusculaceae</taxon>
        <taxon>Methanorbis</taxon>
    </lineage>
</organism>
<comment type="caution">
    <text evidence="2">The sequence shown here is derived from an EMBL/GenBank/DDBJ whole genome shotgun (WGS) entry which is preliminary data.</text>
</comment>
<gene>
    <name evidence="2" type="ORF">McpCs1_18710</name>
</gene>
<dbReference type="Pfam" id="PF01837">
    <property type="entry name" value="HcyBio"/>
    <property type="match status" value="1"/>
</dbReference>
<dbReference type="AlphaFoldDB" id="A0AAE4MHC2"/>
<evidence type="ECO:0000259" key="1">
    <source>
        <dbReference type="PROSITE" id="PS51379"/>
    </source>
</evidence>
<dbReference type="Proteomes" id="UP001283212">
    <property type="component" value="Unassembled WGS sequence"/>
</dbReference>
<proteinExistence type="predicted"/>
<keyword evidence="3" id="KW-1185">Reference proteome</keyword>
<protein>
    <recommendedName>
        <fullName evidence="1">4Fe-4S ferredoxin-type domain-containing protein</fullName>
    </recommendedName>
</protein>
<dbReference type="GO" id="GO:0016491">
    <property type="term" value="F:oxidoreductase activity"/>
    <property type="evidence" value="ECO:0007669"/>
    <property type="project" value="UniProtKB-ARBA"/>
</dbReference>
<dbReference type="PROSITE" id="PS00198">
    <property type="entry name" value="4FE4S_FER_1"/>
    <property type="match status" value="1"/>
</dbReference>
<dbReference type="NCBIfam" id="TIGR03287">
    <property type="entry name" value="methan_mark_16"/>
    <property type="match status" value="1"/>
</dbReference>
<dbReference type="RefSeq" id="WP_338096956.1">
    <property type="nucleotide sequence ID" value="NZ_JAWDKB010000010.1"/>
</dbReference>
<sequence length="409" mass="43135">MKSIEDINKKIAAKTAVVLTASELKKRIRAGETITPEDVDVVTCGTFGIMSGTAAVIAFQAAEPGAFRHATSMTLNGVPTHLGPCPNESNGHVDAMVYGTAASSRTGYGGGHLFADLVEKKSVEAVIETDAGTITKTITIDEMSSARMIVTRGAFKNYMAFVNPSESEITTIFSVTPMQGNMNEATFSGCGEINPLENDPTLRFHTPGTGALVNGAPGIILGTGTRSSAAKPNLSLAADMKNMDPNLMGGFRMPTACECLTSVATAIPVTDDAALAALSILDENISLPVAAVTNRTAFDAATYADAWNGDARVRVDPKKCTTPECNRCRDLCPREAIREDLSITKSCMGCLTCVKVCPAGAYSANGGTLHTSTGEIKIILRQSDRVRGELAARTLRDRIRSGSWRFGGV</sequence>
<feature type="domain" description="4Fe-4S ferredoxin-type" evidence="1">
    <location>
        <begin position="344"/>
        <end position="367"/>
    </location>
</feature>
<feature type="domain" description="4Fe-4S ferredoxin-type" evidence="1">
    <location>
        <begin position="311"/>
        <end position="342"/>
    </location>
</feature>
<dbReference type="InterPro" id="IPR017896">
    <property type="entry name" value="4Fe4S_Fe-S-bd"/>
</dbReference>
<dbReference type="SUPFAM" id="SSF54862">
    <property type="entry name" value="4Fe-4S ferredoxins"/>
    <property type="match status" value="1"/>
</dbReference>
<dbReference type="InterPro" id="IPR017900">
    <property type="entry name" value="4Fe4S_Fe_S_CS"/>
</dbReference>
<dbReference type="EMBL" id="JAWDKB010000010">
    <property type="protein sequence ID" value="MDV0444459.1"/>
    <property type="molecule type" value="Genomic_DNA"/>
</dbReference>
<evidence type="ECO:0000313" key="3">
    <source>
        <dbReference type="Proteomes" id="UP001283212"/>
    </source>
</evidence>
<evidence type="ECO:0000313" key="2">
    <source>
        <dbReference type="EMBL" id="MDV0444459.1"/>
    </source>
</evidence>
<dbReference type="Pfam" id="PF00037">
    <property type="entry name" value="Fer4"/>
    <property type="match status" value="1"/>
</dbReference>
<reference evidence="2 3" key="1">
    <citation type="submission" date="2023-06" db="EMBL/GenBank/DDBJ databases">
        <title>Genome sequence of Methancorpusculaceae sp. Cs1.</title>
        <authorList>
            <person name="Protasov E."/>
            <person name="Platt K."/>
            <person name="Poehlein A."/>
            <person name="Daniel R."/>
            <person name="Brune A."/>
        </authorList>
    </citation>
    <scope>NUCLEOTIDE SEQUENCE [LARGE SCALE GENOMIC DNA]</scope>
    <source>
        <strain evidence="2 3">Cs1</strain>
    </source>
</reference>
<dbReference type="PROSITE" id="PS51379">
    <property type="entry name" value="4FE4S_FER_2"/>
    <property type="match status" value="2"/>
</dbReference>
<dbReference type="InterPro" id="IPR017677">
    <property type="entry name" value="Methan_mark_16"/>
</dbReference>
<dbReference type="Gene3D" id="3.30.70.20">
    <property type="match status" value="1"/>
</dbReference>